<gene>
    <name evidence="1" type="ORF">M422DRAFT_253501</name>
</gene>
<sequence length="106" mass="12171">MPTIMELKEKSVLPILAHPRTPNMLFYCITNFSWDSMIWMSYLWRMPQSFASSLNLSGHSSLYYKEVGNLLQTEDYKLCAAEWLGGAVREPTESYDDMGPIGEDSH</sequence>
<dbReference type="HOGENOM" id="CLU_2224872_0_0_1"/>
<evidence type="ECO:0000313" key="2">
    <source>
        <dbReference type="Proteomes" id="UP000054279"/>
    </source>
</evidence>
<keyword evidence="2" id="KW-1185">Reference proteome</keyword>
<proteinExistence type="predicted"/>
<organism evidence="1 2">
    <name type="scientific">Sphaerobolus stellatus (strain SS14)</name>
    <dbReference type="NCBI Taxonomy" id="990650"/>
    <lineage>
        <taxon>Eukaryota</taxon>
        <taxon>Fungi</taxon>
        <taxon>Dikarya</taxon>
        <taxon>Basidiomycota</taxon>
        <taxon>Agaricomycotina</taxon>
        <taxon>Agaricomycetes</taxon>
        <taxon>Phallomycetidae</taxon>
        <taxon>Geastrales</taxon>
        <taxon>Sphaerobolaceae</taxon>
        <taxon>Sphaerobolus</taxon>
    </lineage>
</organism>
<evidence type="ECO:0000313" key="1">
    <source>
        <dbReference type="EMBL" id="KIJ43298.1"/>
    </source>
</evidence>
<name>A0A0C9UJS4_SPHS4</name>
<protein>
    <submittedName>
        <fullName evidence="1">Uncharacterized protein</fullName>
    </submittedName>
</protein>
<dbReference type="Proteomes" id="UP000054279">
    <property type="component" value="Unassembled WGS sequence"/>
</dbReference>
<accession>A0A0C9UJS4</accession>
<dbReference type="EMBL" id="KN837124">
    <property type="protein sequence ID" value="KIJ43298.1"/>
    <property type="molecule type" value="Genomic_DNA"/>
</dbReference>
<reference evidence="1 2" key="1">
    <citation type="submission" date="2014-06" db="EMBL/GenBank/DDBJ databases">
        <title>Evolutionary Origins and Diversification of the Mycorrhizal Mutualists.</title>
        <authorList>
            <consortium name="DOE Joint Genome Institute"/>
            <consortium name="Mycorrhizal Genomics Consortium"/>
            <person name="Kohler A."/>
            <person name="Kuo A."/>
            <person name="Nagy L.G."/>
            <person name="Floudas D."/>
            <person name="Copeland A."/>
            <person name="Barry K.W."/>
            <person name="Cichocki N."/>
            <person name="Veneault-Fourrey C."/>
            <person name="LaButti K."/>
            <person name="Lindquist E.A."/>
            <person name="Lipzen A."/>
            <person name="Lundell T."/>
            <person name="Morin E."/>
            <person name="Murat C."/>
            <person name="Riley R."/>
            <person name="Ohm R."/>
            <person name="Sun H."/>
            <person name="Tunlid A."/>
            <person name="Henrissat B."/>
            <person name="Grigoriev I.V."/>
            <person name="Hibbett D.S."/>
            <person name="Martin F."/>
        </authorList>
    </citation>
    <scope>NUCLEOTIDE SEQUENCE [LARGE SCALE GENOMIC DNA]</scope>
    <source>
        <strain evidence="1 2">SS14</strain>
    </source>
</reference>
<dbReference type="AlphaFoldDB" id="A0A0C9UJS4"/>